<reference evidence="1 2" key="1">
    <citation type="submission" date="2015-01" db="EMBL/GenBank/DDBJ databases">
        <title>Evolution of Trichinella species and genotypes.</title>
        <authorList>
            <person name="Korhonen P.K."/>
            <person name="Edoardo P."/>
            <person name="Giuseppe L.R."/>
            <person name="Gasser R.B."/>
        </authorList>
    </citation>
    <scope>NUCLEOTIDE SEQUENCE [LARGE SCALE GENOMIC DNA]</scope>
    <source>
        <strain evidence="1">ISS470</strain>
    </source>
</reference>
<organism evidence="1 2">
    <name type="scientific">Trichinella pseudospiralis</name>
    <name type="common">Parasitic roundworm</name>
    <dbReference type="NCBI Taxonomy" id="6337"/>
    <lineage>
        <taxon>Eukaryota</taxon>
        <taxon>Metazoa</taxon>
        <taxon>Ecdysozoa</taxon>
        <taxon>Nematoda</taxon>
        <taxon>Enoplea</taxon>
        <taxon>Dorylaimia</taxon>
        <taxon>Trichinellida</taxon>
        <taxon>Trichinellidae</taxon>
        <taxon>Trichinella</taxon>
    </lineage>
</organism>
<protein>
    <submittedName>
        <fullName evidence="1">Uncharacterized protein</fullName>
    </submittedName>
</protein>
<dbReference type="Proteomes" id="UP000054995">
    <property type="component" value="Unassembled WGS sequence"/>
</dbReference>
<proteinExistence type="predicted"/>
<accession>A0A0V1FV39</accession>
<dbReference type="EMBL" id="JYDT01000028">
    <property type="protein sequence ID" value="KRY89781.1"/>
    <property type="molecule type" value="Genomic_DNA"/>
</dbReference>
<dbReference type="AlphaFoldDB" id="A0A0V1FV39"/>
<gene>
    <name evidence="1" type="ORF">T4D_4215</name>
</gene>
<name>A0A0V1FV39_TRIPS</name>
<comment type="caution">
    <text evidence="1">The sequence shown here is derived from an EMBL/GenBank/DDBJ whole genome shotgun (WGS) entry which is preliminary data.</text>
</comment>
<evidence type="ECO:0000313" key="1">
    <source>
        <dbReference type="EMBL" id="KRY89781.1"/>
    </source>
</evidence>
<keyword evidence="2" id="KW-1185">Reference proteome</keyword>
<sequence length="77" mass="9191">MVIGATFHKISAFCQRKNSECMPSDSRVIRMKYQFRSIMVKFLVFGQRIADWSNKDLLFIRVFHSIVLNWFENLEKS</sequence>
<evidence type="ECO:0000313" key="2">
    <source>
        <dbReference type="Proteomes" id="UP000054995"/>
    </source>
</evidence>